<dbReference type="InterPro" id="IPR008977">
    <property type="entry name" value="PHM/PNGase_F_dom_sf"/>
</dbReference>
<dbReference type="Gene3D" id="2.60.120.310">
    <property type="entry name" value="Copper type II, ascorbate-dependent monooxygenase, N-terminal domain"/>
    <property type="match status" value="1"/>
</dbReference>
<sequence>MESTVRVIWAYHTSDIEVTGPIYHGLNRGQKSLRLLNPERKKYLSDETPSFNFTNQYVPIPDKDTTYWCQMFRMPVLDKKHHIIKVM</sequence>
<evidence type="ECO:0000313" key="3">
    <source>
        <dbReference type="EMBL" id="CAJ0960033.1"/>
    </source>
</evidence>
<dbReference type="InterPro" id="IPR000323">
    <property type="entry name" value="Cu2_ascorb_mOase_N"/>
</dbReference>
<reference evidence="3" key="1">
    <citation type="submission" date="2023-07" db="EMBL/GenBank/DDBJ databases">
        <authorList>
            <person name="Stuckert A."/>
        </authorList>
    </citation>
    <scope>NUCLEOTIDE SEQUENCE</scope>
</reference>
<evidence type="ECO:0000313" key="4">
    <source>
        <dbReference type="Proteomes" id="UP001176940"/>
    </source>
</evidence>
<accession>A0ABN9M866</accession>
<dbReference type="PANTHER" id="PTHR10157:SF28">
    <property type="entry name" value="DBH-LIKE MONOOXYGENASE PROTEIN 1"/>
    <property type="match status" value="1"/>
</dbReference>
<comment type="caution">
    <text evidence="3">The sequence shown here is derived from an EMBL/GenBank/DDBJ whole genome shotgun (WGS) entry which is preliminary data.</text>
</comment>
<organism evidence="3 4">
    <name type="scientific">Ranitomeya imitator</name>
    <name type="common">mimic poison frog</name>
    <dbReference type="NCBI Taxonomy" id="111125"/>
    <lineage>
        <taxon>Eukaryota</taxon>
        <taxon>Metazoa</taxon>
        <taxon>Chordata</taxon>
        <taxon>Craniata</taxon>
        <taxon>Vertebrata</taxon>
        <taxon>Euteleostomi</taxon>
        <taxon>Amphibia</taxon>
        <taxon>Batrachia</taxon>
        <taxon>Anura</taxon>
        <taxon>Neobatrachia</taxon>
        <taxon>Hyloidea</taxon>
        <taxon>Dendrobatidae</taxon>
        <taxon>Dendrobatinae</taxon>
        <taxon>Ranitomeya</taxon>
    </lineage>
</organism>
<dbReference type="PANTHER" id="PTHR10157">
    <property type="entry name" value="DOPAMINE BETA HYDROXYLASE RELATED"/>
    <property type="match status" value="1"/>
</dbReference>
<dbReference type="Pfam" id="PF01082">
    <property type="entry name" value="Cu2_monooxygen"/>
    <property type="match status" value="1"/>
</dbReference>
<dbReference type="InterPro" id="IPR036939">
    <property type="entry name" value="Cu2_ascorb_mOase_N_sf"/>
</dbReference>
<protein>
    <recommendedName>
        <fullName evidence="2">Copper type II ascorbate-dependent monooxygenase N-terminal domain-containing protein</fullName>
    </recommendedName>
</protein>
<gene>
    <name evidence="3" type="ORF">RIMI_LOCUS17099448</name>
</gene>
<name>A0ABN9M866_9NEOB</name>
<feature type="domain" description="Copper type II ascorbate-dependent monooxygenase N-terminal" evidence="2">
    <location>
        <begin position="51"/>
        <end position="86"/>
    </location>
</feature>
<dbReference type="InterPro" id="IPR000945">
    <property type="entry name" value="DBH-like"/>
</dbReference>
<dbReference type="EMBL" id="CAUEEQ010049133">
    <property type="protein sequence ID" value="CAJ0960033.1"/>
    <property type="molecule type" value="Genomic_DNA"/>
</dbReference>
<proteinExistence type="predicted"/>
<keyword evidence="4" id="KW-1185">Reference proteome</keyword>
<dbReference type="SUPFAM" id="SSF49742">
    <property type="entry name" value="PHM/PNGase F"/>
    <property type="match status" value="1"/>
</dbReference>
<comment type="cofactor">
    <cofactor evidence="1">
        <name>Cu(2+)</name>
        <dbReference type="ChEBI" id="CHEBI:29036"/>
    </cofactor>
</comment>
<evidence type="ECO:0000256" key="1">
    <source>
        <dbReference type="ARBA" id="ARBA00001973"/>
    </source>
</evidence>
<evidence type="ECO:0000259" key="2">
    <source>
        <dbReference type="Pfam" id="PF01082"/>
    </source>
</evidence>
<dbReference type="Proteomes" id="UP001176940">
    <property type="component" value="Unassembled WGS sequence"/>
</dbReference>